<feature type="compositionally biased region" description="Basic and acidic residues" evidence="1">
    <location>
        <begin position="28"/>
        <end position="42"/>
    </location>
</feature>
<organism evidence="2 3">
    <name type="scientific">Bos mutus</name>
    <name type="common">wild yak</name>
    <dbReference type="NCBI Taxonomy" id="72004"/>
    <lineage>
        <taxon>Eukaryota</taxon>
        <taxon>Metazoa</taxon>
        <taxon>Chordata</taxon>
        <taxon>Craniata</taxon>
        <taxon>Vertebrata</taxon>
        <taxon>Euteleostomi</taxon>
        <taxon>Mammalia</taxon>
        <taxon>Eutheria</taxon>
        <taxon>Laurasiatheria</taxon>
        <taxon>Artiodactyla</taxon>
        <taxon>Ruminantia</taxon>
        <taxon>Pecora</taxon>
        <taxon>Bovidae</taxon>
        <taxon>Bovinae</taxon>
        <taxon>Bos</taxon>
    </lineage>
</organism>
<reference evidence="2" key="1">
    <citation type="submission" date="2019-10" db="EMBL/GenBank/DDBJ databases">
        <title>The sequence and de novo assembly of the wild yak genome.</title>
        <authorList>
            <person name="Liu Y."/>
        </authorList>
    </citation>
    <scope>NUCLEOTIDE SEQUENCE [LARGE SCALE GENOMIC DNA]</scope>
    <source>
        <strain evidence="2">WY2019</strain>
    </source>
</reference>
<dbReference type="Proteomes" id="UP000322234">
    <property type="component" value="Unassembled WGS sequence"/>
</dbReference>
<proteinExistence type="predicted"/>
<feature type="compositionally biased region" description="Polar residues" evidence="1">
    <location>
        <begin position="105"/>
        <end position="114"/>
    </location>
</feature>
<dbReference type="AlphaFoldDB" id="A0A6B0SBJ5"/>
<feature type="compositionally biased region" description="Basic and acidic residues" evidence="1">
    <location>
        <begin position="117"/>
        <end position="141"/>
    </location>
</feature>
<feature type="compositionally biased region" description="Basic and acidic residues" evidence="1">
    <location>
        <begin position="87"/>
        <end position="98"/>
    </location>
</feature>
<evidence type="ECO:0000256" key="1">
    <source>
        <dbReference type="SAM" id="MobiDB-lite"/>
    </source>
</evidence>
<accession>A0A6B0SBJ5</accession>
<protein>
    <submittedName>
        <fullName evidence="2">Uncharacterized protein</fullName>
    </submittedName>
</protein>
<feature type="compositionally biased region" description="Polar residues" evidence="1">
    <location>
        <begin position="43"/>
        <end position="81"/>
    </location>
</feature>
<feature type="region of interest" description="Disordered" evidence="1">
    <location>
        <begin position="1"/>
        <end position="141"/>
    </location>
</feature>
<evidence type="ECO:0000313" key="2">
    <source>
        <dbReference type="EMBL" id="MXQ96353.1"/>
    </source>
</evidence>
<comment type="caution">
    <text evidence="2">The sequence shown here is derived from an EMBL/GenBank/DDBJ whole genome shotgun (WGS) entry which is preliminary data.</text>
</comment>
<keyword evidence="3" id="KW-1185">Reference proteome</keyword>
<name>A0A6B0SBJ5_9CETA</name>
<dbReference type="EMBL" id="VBQZ03000159">
    <property type="protein sequence ID" value="MXQ96353.1"/>
    <property type="molecule type" value="Genomic_DNA"/>
</dbReference>
<evidence type="ECO:0000313" key="3">
    <source>
        <dbReference type="Proteomes" id="UP000322234"/>
    </source>
</evidence>
<sequence length="177" mass="20043">MTLGSTKGSAQGKPHSLSDKTPAITRGRGTETRQLIRQDPGNHTRTPNRNPTAYQTETPANHTRTPNRNPTAYQTRPQQITRGPGTETRRLIRQDPGSHTRTRNRNPTAYQTRPRQSHADAEPKPNSLSDRDPSKSHADPEPKLECPDFFLHDLYLHLPFSHSCPHMPILFLKKSYV</sequence>
<gene>
    <name evidence="2" type="ORF">E5288_WYG022880</name>
</gene>